<evidence type="ECO:0000259" key="1">
    <source>
        <dbReference type="Pfam" id="PF13649"/>
    </source>
</evidence>
<dbReference type="OrthoDB" id="2013972at2759"/>
<dbReference type="PANTHER" id="PTHR43591:SF24">
    <property type="entry name" value="2-METHOXY-6-POLYPRENYL-1,4-BENZOQUINOL METHYLASE, MITOCHONDRIAL"/>
    <property type="match status" value="1"/>
</dbReference>
<comment type="caution">
    <text evidence="2">The sequence shown here is derived from an EMBL/GenBank/DDBJ whole genome shotgun (WGS) entry which is preliminary data.</text>
</comment>
<accession>A0A015IBB0</accession>
<dbReference type="EMBL" id="JEMT01028477">
    <property type="protein sequence ID" value="EXX54487.1"/>
    <property type="molecule type" value="Genomic_DNA"/>
</dbReference>
<protein>
    <recommendedName>
        <fullName evidence="1">Methyltransferase domain-containing protein</fullName>
    </recommendedName>
</protein>
<dbReference type="SMR" id="A0A015IBB0"/>
<evidence type="ECO:0000313" key="2">
    <source>
        <dbReference type="EMBL" id="EXX54487.1"/>
    </source>
</evidence>
<dbReference type="HOGENOM" id="CLU_010595_9_0_1"/>
<dbReference type="Pfam" id="PF13649">
    <property type="entry name" value="Methyltransf_25"/>
    <property type="match status" value="1"/>
</dbReference>
<dbReference type="GO" id="GO:0008168">
    <property type="term" value="F:methyltransferase activity"/>
    <property type="evidence" value="ECO:0007669"/>
    <property type="project" value="TreeGrafter"/>
</dbReference>
<feature type="domain" description="Methyltransferase" evidence="1">
    <location>
        <begin position="88"/>
        <end position="182"/>
    </location>
</feature>
<reference evidence="2 3" key="1">
    <citation type="submission" date="2014-02" db="EMBL/GenBank/DDBJ databases">
        <title>Single nucleus genome sequencing reveals high similarity among nuclei of an endomycorrhizal fungus.</title>
        <authorList>
            <person name="Lin K."/>
            <person name="Geurts R."/>
            <person name="Zhang Z."/>
            <person name="Limpens E."/>
            <person name="Saunders D.G."/>
            <person name="Mu D."/>
            <person name="Pang E."/>
            <person name="Cao H."/>
            <person name="Cha H."/>
            <person name="Lin T."/>
            <person name="Zhou Q."/>
            <person name="Shang Y."/>
            <person name="Li Y."/>
            <person name="Ivanov S."/>
            <person name="Sharma T."/>
            <person name="Velzen R.V."/>
            <person name="Ruijter N.D."/>
            <person name="Aanen D.K."/>
            <person name="Win J."/>
            <person name="Kamoun S."/>
            <person name="Bisseling T."/>
            <person name="Huang S."/>
        </authorList>
    </citation>
    <scope>NUCLEOTIDE SEQUENCE [LARGE SCALE GENOMIC DNA]</scope>
    <source>
        <strain evidence="3">DAOM197198w</strain>
    </source>
</reference>
<sequence>MLFDFSHNNIIFQNKYNIKLFYTETMSRDQKITKYPLYPLYPFPKNDLELEQDAKCSKLLHELMKKVWGGNFVSPIEQELKNKKDFKVLDVGCGTTCSWILELSKTYPLAKFIGLDLLTPLLPKDFSQNNLQFVQSDILKGLPFEDGSIDFVHMRCLTAAFTERQWEEVVIKELVRVCKPGGWIELLEIDVDGKSLGPTSKRIISACMAKFENRGVNGLISEEIPEFFESTNQVEIYAEEKYSPIGNWGDELGKLALDFFVSIFSSSDELIEWIKVSKEEYEHMIAQYIKEVEIYRSYFINIKFYCQKITS</sequence>
<name>A0A015IBB0_RHIIW</name>
<dbReference type="InterPro" id="IPR029063">
    <property type="entry name" value="SAM-dependent_MTases_sf"/>
</dbReference>
<proteinExistence type="predicted"/>
<evidence type="ECO:0000313" key="3">
    <source>
        <dbReference type="Proteomes" id="UP000022910"/>
    </source>
</evidence>
<dbReference type="InterPro" id="IPR041698">
    <property type="entry name" value="Methyltransf_25"/>
</dbReference>
<dbReference type="Gene3D" id="3.40.50.150">
    <property type="entry name" value="Vaccinia Virus protein VP39"/>
    <property type="match status" value="1"/>
</dbReference>
<dbReference type="CDD" id="cd02440">
    <property type="entry name" value="AdoMet_MTases"/>
    <property type="match status" value="1"/>
</dbReference>
<gene>
    <name evidence="2" type="ORF">RirG_234160</name>
</gene>
<organism evidence="2 3">
    <name type="scientific">Rhizophagus irregularis (strain DAOM 197198w)</name>
    <name type="common">Glomus intraradices</name>
    <dbReference type="NCBI Taxonomy" id="1432141"/>
    <lineage>
        <taxon>Eukaryota</taxon>
        <taxon>Fungi</taxon>
        <taxon>Fungi incertae sedis</taxon>
        <taxon>Mucoromycota</taxon>
        <taxon>Glomeromycotina</taxon>
        <taxon>Glomeromycetes</taxon>
        <taxon>Glomerales</taxon>
        <taxon>Glomeraceae</taxon>
        <taxon>Rhizophagus</taxon>
    </lineage>
</organism>
<dbReference type="AlphaFoldDB" id="A0A015IBB0"/>
<keyword evidence="3" id="KW-1185">Reference proteome</keyword>
<dbReference type="PANTHER" id="PTHR43591">
    <property type="entry name" value="METHYLTRANSFERASE"/>
    <property type="match status" value="1"/>
</dbReference>
<dbReference type="Proteomes" id="UP000022910">
    <property type="component" value="Unassembled WGS sequence"/>
</dbReference>
<dbReference type="SUPFAM" id="SSF53335">
    <property type="entry name" value="S-adenosyl-L-methionine-dependent methyltransferases"/>
    <property type="match status" value="1"/>
</dbReference>